<reference evidence="8" key="1">
    <citation type="journal article" date="2023" name="Mol. Phylogenet. Evol.">
        <title>Genome-scale phylogeny and comparative genomics of the fungal order Sordariales.</title>
        <authorList>
            <person name="Hensen N."/>
            <person name="Bonometti L."/>
            <person name="Westerberg I."/>
            <person name="Brannstrom I.O."/>
            <person name="Guillou S."/>
            <person name="Cros-Aarteil S."/>
            <person name="Calhoun S."/>
            <person name="Haridas S."/>
            <person name="Kuo A."/>
            <person name="Mondo S."/>
            <person name="Pangilinan J."/>
            <person name="Riley R."/>
            <person name="LaButti K."/>
            <person name="Andreopoulos B."/>
            <person name="Lipzen A."/>
            <person name="Chen C."/>
            <person name="Yan M."/>
            <person name="Daum C."/>
            <person name="Ng V."/>
            <person name="Clum A."/>
            <person name="Steindorff A."/>
            <person name="Ohm R.A."/>
            <person name="Martin F."/>
            <person name="Silar P."/>
            <person name="Natvig D.O."/>
            <person name="Lalanne C."/>
            <person name="Gautier V."/>
            <person name="Ament-Velasquez S.L."/>
            <person name="Kruys A."/>
            <person name="Hutchinson M.I."/>
            <person name="Powell A.J."/>
            <person name="Barry K."/>
            <person name="Miller A.N."/>
            <person name="Grigoriev I.V."/>
            <person name="Debuchy R."/>
            <person name="Gladieux P."/>
            <person name="Hiltunen Thoren M."/>
            <person name="Johannesson H."/>
        </authorList>
    </citation>
    <scope>NUCLEOTIDE SEQUENCE</scope>
    <source>
        <strain evidence="8">PSN324</strain>
    </source>
</reference>
<name>A0AAV9HSA3_9PEZI</name>
<keyword evidence="4 6" id="KW-0472">Membrane</keyword>
<reference evidence="8" key="2">
    <citation type="submission" date="2023-06" db="EMBL/GenBank/DDBJ databases">
        <authorList>
            <consortium name="Lawrence Berkeley National Laboratory"/>
            <person name="Mondo S.J."/>
            <person name="Hensen N."/>
            <person name="Bonometti L."/>
            <person name="Westerberg I."/>
            <person name="Brannstrom I.O."/>
            <person name="Guillou S."/>
            <person name="Cros-Aarteil S."/>
            <person name="Calhoun S."/>
            <person name="Haridas S."/>
            <person name="Kuo A."/>
            <person name="Pangilinan J."/>
            <person name="Riley R."/>
            <person name="Labutti K."/>
            <person name="Andreopoulos B."/>
            <person name="Lipzen A."/>
            <person name="Chen C."/>
            <person name="Yanf M."/>
            <person name="Daum C."/>
            <person name="Ng V."/>
            <person name="Clum A."/>
            <person name="Steindorff A."/>
            <person name="Ohm R."/>
            <person name="Martin F."/>
            <person name="Silar P."/>
            <person name="Natvig D."/>
            <person name="Lalanne C."/>
            <person name="Gautier V."/>
            <person name="Ament-Velasquez S.L."/>
            <person name="Kruys A."/>
            <person name="Hutchinson M.I."/>
            <person name="Powell A.J."/>
            <person name="Barry K."/>
            <person name="Miller A.N."/>
            <person name="Grigoriev I.V."/>
            <person name="Debuchy R."/>
            <person name="Gladieux P."/>
            <person name="Thoren M.H."/>
            <person name="Johannesson H."/>
        </authorList>
    </citation>
    <scope>NUCLEOTIDE SEQUENCE</scope>
    <source>
        <strain evidence="8">PSN324</strain>
    </source>
</reference>
<keyword evidence="9" id="KW-1185">Reference proteome</keyword>
<proteinExistence type="predicted"/>
<dbReference type="CDD" id="cd07042">
    <property type="entry name" value="STAS_SulP_like_sulfate_transporter"/>
    <property type="match status" value="1"/>
</dbReference>
<feature type="transmembrane region" description="Helical" evidence="6">
    <location>
        <begin position="138"/>
        <end position="156"/>
    </location>
</feature>
<dbReference type="GO" id="GO:0055085">
    <property type="term" value="P:transmembrane transport"/>
    <property type="evidence" value="ECO:0007669"/>
    <property type="project" value="InterPro"/>
</dbReference>
<keyword evidence="3 6" id="KW-1133">Transmembrane helix</keyword>
<dbReference type="Gene3D" id="3.30.750.24">
    <property type="entry name" value="STAS domain"/>
    <property type="match status" value="1"/>
</dbReference>
<dbReference type="PROSITE" id="PS50801">
    <property type="entry name" value="STAS"/>
    <property type="match status" value="1"/>
</dbReference>
<organism evidence="8 9">
    <name type="scientific">Cladorrhinum samala</name>
    <dbReference type="NCBI Taxonomy" id="585594"/>
    <lineage>
        <taxon>Eukaryota</taxon>
        <taxon>Fungi</taxon>
        <taxon>Dikarya</taxon>
        <taxon>Ascomycota</taxon>
        <taxon>Pezizomycotina</taxon>
        <taxon>Sordariomycetes</taxon>
        <taxon>Sordariomycetidae</taxon>
        <taxon>Sordariales</taxon>
        <taxon>Podosporaceae</taxon>
        <taxon>Cladorrhinum</taxon>
    </lineage>
</organism>
<accession>A0AAV9HSA3</accession>
<feature type="transmembrane region" description="Helical" evidence="6">
    <location>
        <begin position="244"/>
        <end position="267"/>
    </location>
</feature>
<keyword evidence="2 6" id="KW-0812">Transmembrane</keyword>
<dbReference type="InterPro" id="IPR002645">
    <property type="entry name" value="STAS_dom"/>
</dbReference>
<evidence type="ECO:0000259" key="7">
    <source>
        <dbReference type="PROSITE" id="PS50801"/>
    </source>
</evidence>
<evidence type="ECO:0000256" key="5">
    <source>
        <dbReference type="SAM" id="MobiDB-lite"/>
    </source>
</evidence>
<comment type="subcellular location">
    <subcellularLocation>
        <location evidence="1">Membrane</location>
        <topology evidence="1">Multi-pass membrane protein</topology>
    </subcellularLocation>
</comment>
<feature type="region of interest" description="Disordered" evidence="5">
    <location>
        <begin position="680"/>
        <end position="708"/>
    </location>
</feature>
<feature type="transmembrane region" description="Helical" evidence="6">
    <location>
        <begin position="438"/>
        <end position="465"/>
    </location>
</feature>
<dbReference type="SUPFAM" id="SSF52091">
    <property type="entry name" value="SpoIIaa-like"/>
    <property type="match status" value="1"/>
</dbReference>
<dbReference type="InterPro" id="IPR001902">
    <property type="entry name" value="SLC26A/SulP_fam"/>
</dbReference>
<feature type="transmembrane region" description="Helical" evidence="6">
    <location>
        <begin position="54"/>
        <end position="72"/>
    </location>
</feature>
<feature type="transmembrane region" description="Helical" evidence="6">
    <location>
        <begin position="379"/>
        <end position="399"/>
    </location>
</feature>
<feature type="transmembrane region" description="Helical" evidence="6">
    <location>
        <begin position="161"/>
        <end position="183"/>
    </location>
</feature>
<evidence type="ECO:0000313" key="8">
    <source>
        <dbReference type="EMBL" id="KAK4462885.1"/>
    </source>
</evidence>
<dbReference type="AlphaFoldDB" id="A0AAV9HSA3"/>
<evidence type="ECO:0000256" key="1">
    <source>
        <dbReference type="ARBA" id="ARBA00004141"/>
    </source>
</evidence>
<dbReference type="GO" id="GO:0016020">
    <property type="term" value="C:membrane"/>
    <property type="evidence" value="ECO:0007669"/>
    <property type="project" value="UniProtKB-SubCell"/>
</dbReference>
<protein>
    <submittedName>
        <fullName evidence="8">Sulfate transporter family-domain-containing protein</fullName>
    </submittedName>
</protein>
<feature type="transmembrane region" description="Helical" evidence="6">
    <location>
        <begin position="213"/>
        <end position="232"/>
    </location>
</feature>
<dbReference type="InterPro" id="IPR011547">
    <property type="entry name" value="SLC26A/SulP_dom"/>
</dbReference>
<feature type="domain" description="STAS" evidence="7">
    <location>
        <begin position="510"/>
        <end position="670"/>
    </location>
</feature>
<feature type="compositionally biased region" description="Basic and acidic residues" evidence="5">
    <location>
        <begin position="692"/>
        <end position="708"/>
    </location>
</feature>
<dbReference type="PANTHER" id="PTHR11814">
    <property type="entry name" value="SULFATE TRANSPORTER"/>
    <property type="match status" value="1"/>
</dbReference>
<evidence type="ECO:0000256" key="3">
    <source>
        <dbReference type="ARBA" id="ARBA00022989"/>
    </source>
</evidence>
<dbReference type="Pfam" id="PF00916">
    <property type="entry name" value="Sulfate_transp"/>
    <property type="match status" value="1"/>
</dbReference>
<evidence type="ECO:0000256" key="4">
    <source>
        <dbReference type="ARBA" id="ARBA00023136"/>
    </source>
</evidence>
<gene>
    <name evidence="8" type="ORF">QBC42DRAFT_305261</name>
</gene>
<dbReference type="EMBL" id="MU864966">
    <property type="protein sequence ID" value="KAK4462885.1"/>
    <property type="molecule type" value="Genomic_DNA"/>
</dbReference>
<dbReference type="Pfam" id="PF01740">
    <property type="entry name" value="STAS"/>
    <property type="match status" value="1"/>
</dbReference>
<evidence type="ECO:0000256" key="2">
    <source>
        <dbReference type="ARBA" id="ARBA00022692"/>
    </source>
</evidence>
<feature type="transmembrane region" description="Helical" evidence="6">
    <location>
        <begin position="405"/>
        <end position="426"/>
    </location>
</feature>
<dbReference type="Proteomes" id="UP001321749">
    <property type="component" value="Unassembled WGS sequence"/>
</dbReference>
<dbReference type="InterPro" id="IPR036513">
    <property type="entry name" value="STAS_dom_sf"/>
</dbReference>
<evidence type="ECO:0000256" key="6">
    <source>
        <dbReference type="SAM" id="Phobius"/>
    </source>
</evidence>
<comment type="caution">
    <text evidence="8">The sequence shown here is derived from an EMBL/GenBank/DDBJ whole genome shotgun (WGS) entry which is preliminary data.</text>
</comment>
<sequence length="708" mass="77195">MKLLDAAKESLRTDYTWKQVGRLTAKGARALPRASAEYVLEKFPIIGWLPRYNYRWLINDVIAGLTIGLMLIPQGLSYAKIATIPVQYGLMSSWLPSAIYAFMGTTKDLSTGPTSLIGLLTAEIIESLHGDVYTPIEIASAVAMMMGIYGMVLGFFKLGFLLEFISLPILSGFISAVAITIILNQMDSLLGEPDVGDGTARQIHDIFSQLPEASGYTCAIGFTGIFLLTVLDQVGKRWGKTNRIAWFVSITRAFIALVIFTGVGYAVNKGRGSPSNYLFKVAQVQANGIERPRVPSGGLLGKVASRSIAVFIGSTVEHTAIARAFAVHNNYVTDQSQELTYYGVINVVNSFFHSMGVGGAMSRTAVNSACNVKSPLSGFVTTAVVLVCIFKLVGTLYWIPKATLAAIIITAVWPLITHPRVFYSYWRTSLADFISSMIAFWVSLFVSTEIGIASAVGFNIVYVLLRQVFSSIQTFPSPKDHRDSSSSSDSGLPLAFSSSTHPNNMTLPADVRIFILRDSFFFPNAYQIKHQILDTVKTCHSPIYNGAAGLETERNWSVTGEQRIAKLRKEAGISAADVGDLPPIGLLIIDFRRTNHVDATACTHLAALLKELRMYGGSAVEIRFVGMSPYVRSRFERAGWVLVDAEESTDKDEEKVVRVFEVVGDAVAAGRRLGGAEVTRNRTGSIGGGSMKKGENSIREKVSFQEEV</sequence>
<feature type="transmembrane region" description="Helical" evidence="6">
    <location>
        <begin position="339"/>
        <end position="358"/>
    </location>
</feature>
<evidence type="ECO:0000313" key="9">
    <source>
        <dbReference type="Proteomes" id="UP001321749"/>
    </source>
</evidence>